<keyword evidence="2" id="KW-1185">Reference proteome</keyword>
<dbReference type="EMBL" id="JASBWT010000032">
    <property type="protein sequence ID" value="KAJ9093159.1"/>
    <property type="molecule type" value="Genomic_DNA"/>
</dbReference>
<name>A0ACC2V1F3_9TREE</name>
<protein>
    <submittedName>
        <fullName evidence="1">Uncharacterized protein</fullName>
    </submittedName>
</protein>
<reference evidence="1" key="1">
    <citation type="submission" date="2023-04" db="EMBL/GenBank/DDBJ databases">
        <title>Draft Genome sequencing of Naganishia species isolated from polar environments using Oxford Nanopore Technology.</title>
        <authorList>
            <person name="Leo P."/>
            <person name="Venkateswaran K."/>
        </authorList>
    </citation>
    <scope>NUCLEOTIDE SEQUENCE</scope>
    <source>
        <strain evidence="1">MNA-CCFEE 5423</strain>
    </source>
</reference>
<comment type="caution">
    <text evidence="1">The sequence shown here is derived from an EMBL/GenBank/DDBJ whole genome shotgun (WGS) entry which is preliminary data.</text>
</comment>
<gene>
    <name evidence="1" type="ORF">QFC21_006475</name>
</gene>
<organism evidence="1 2">
    <name type="scientific">Naganishia friedmannii</name>
    <dbReference type="NCBI Taxonomy" id="89922"/>
    <lineage>
        <taxon>Eukaryota</taxon>
        <taxon>Fungi</taxon>
        <taxon>Dikarya</taxon>
        <taxon>Basidiomycota</taxon>
        <taxon>Agaricomycotina</taxon>
        <taxon>Tremellomycetes</taxon>
        <taxon>Filobasidiales</taxon>
        <taxon>Filobasidiaceae</taxon>
        <taxon>Naganishia</taxon>
    </lineage>
</organism>
<dbReference type="Proteomes" id="UP001227268">
    <property type="component" value="Unassembled WGS sequence"/>
</dbReference>
<sequence>MTHWINKTLSERVVQADLRHKVKRYKASCPDRNPSGPSLNPDIVSVIANILASERDNNGARLSVVALRALASLNRVSRALHEVTLPYLYQTTEYTGISDVVRSLETGPPRGWLHIRYLFVQDTALALMELLLQRLNCESSDSPCRATDVTASFPSIVFMAVSGSYQHHGRPNMSDSERPLSGSTELKLVILRHITFAELRRLCMPRRNPHIDQDVCFFGIQLVHPEAPNRTSYRKSRIVDNISSVDIRKGGGILPPFRSGSLTLEANAVDLLLVDDFALDFEDQFPTSGTSSTVGLALDSAKFLAQCQRGQEPSDLDLKQPLCVRLNVWLRGQETTERDMVRHLESIADSFSRHWTYDMRRRDCEFVSLSASISVPSEMVKEYIPDKDVRIRVTGSLMGGLHIPGAAVSEVGFTAIVRSEVCLDRFGYHTGNWLGQVHRTEFEYTRYYRCAHVPLPEDWEED</sequence>
<evidence type="ECO:0000313" key="2">
    <source>
        <dbReference type="Proteomes" id="UP001227268"/>
    </source>
</evidence>
<accession>A0ACC2V1F3</accession>
<evidence type="ECO:0000313" key="1">
    <source>
        <dbReference type="EMBL" id="KAJ9093159.1"/>
    </source>
</evidence>
<proteinExistence type="predicted"/>